<evidence type="ECO:0000256" key="4">
    <source>
        <dbReference type="ARBA" id="ARBA00022692"/>
    </source>
</evidence>
<organism evidence="10 11">
    <name type="scientific">Thermobifida fusca TM51</name>
    <dbReference type="NCBI Taxonomy" id="1169414"/>
    <lineage>
        <taxon>Bacteria</taxon>
        <taxon>Bacillati</taxon>
        <taxon>Actinomycetota</taxon>
        <taxon>Actinomycetes</taxon>
        <taxon>Streptosporangiales</taxon>
        <taxon>Nocardiopsidaceae</taxon>
        <taxon>Thermobifida</taxon>
    </lineage>
</organism>
<keyword evidence="3 8" id="KW-0808">Transferase</keyword>
<evidence type="ECO:0000256" key="5">
    <source>
        <dbReference type="ARBA" id="ARBA00022989"/>
    </source>
</evidence>
<keyword evidence="2 8" id="KW-1003">Cell membrane</keyword>
<comment type="similarity">
    <text evidence="8">Belongs to the CN hydrolase family. Apolipoprotein N-acyltransferase subfamily.</text>
</comment>
<protein>
    <recommendedName>
        <fullName evidence="8">Apolipoprotein N-acyltransferase</fullName>
        <shortName evidence="8">ALP N-acyltransferase</shortName>
        <ecNumber evidence="8">2.3.1.269</ecNumber>
    </recommendedName>
</protein>
<dbReference type="InterPro" id="IPR045378">
    <property type="entry name" value="LNT_N"/>
</dbReference>
<dbReference type="NCBIfam" id="TIGR00546">
    <property type="entry name" value="lnt"/>
    <property type="match status" value="1"/>
</dbReference>
<evidence type="ECO:0000256" key="7">
    <source>
        <dbReference type="ARBA" id="ARBA00023315"/>
    </source>
</evidence>
<dbReference type="EC" id="2.3.1.269" evidence="8"/>
<gene>
    <name evidence="8" type="primary">lnt</name>
    <name evidence="10" type="ORF">TM51_09096</name>
</gene>
<evidence type="ECO:0000313" key="11">
    <source>
        <dbReference type="Proteomes" id="UP000014184"/>
    </source>
</evidence>
<dbReference type="Proteomes" id="UP000014184">
    <property type="component" value="Unassembled WGS sequence"/>
</dbReference>
<feature type="transmembrane region" description="Helical" evidence="8">
    <location>
        <begin position="141"/>
        <end position="170"/>
    </location>
</feature>
<evidence type="ECO:0000313" key="10">
    <source>
        <dbReference type="EMBL" id="EOR71145.1"/>
    </source>
</evidence>
<comment type="subcellular location">
    <subcellularLocation>
        <location evidence="1 8">Cell membrane</location>
        <topology evidence="1 8">Multi-pass membrane protein</topology>
    </subcellularLocation>
</comment>
<feature type="transmembrane region" description="Helical" evidence="8">
    <location>
        <begin position="49"/>
        <end position="67"/>
    </location>
</feature>
<keyword evidence="11" id="KW-1185">Reference proteome</keyword>
<keyword evidence="6 8" id="KW-0472">Membrane</keyword>
<dbReference type="Gene3D" id="3.60.110.10">
    <property type="entry name" value="Carbon-nitrogen hydrolase"/>
    <property type="match status" value="1"/>
</dbReference>
<dbReference type="GO" id="GO:0016410">
    <property type="term" value="F:N-acyltransferase activity"/>
    <property type="evidence" value="ECO:0007669"/>
    <property type="project" value="UniProtKB-UniRule"/>
</dbReference>
<dbReference type="EMBL" id="AOSG01000049">
    <property type="protein sequence ID" value="EOR71145.1"/>
    <property type="molecule type" value="Genomic_DNA"/>
</dbReference>
<comment type="function">
    <text evidence="8">Catalyzes the phospholipid dependent N-acylation of the N-terminal cysteine of apolipoprotein, the last step in lipoprotein maturation.</text>
</comment>
<proteinExistence type="inferred from homology"/>
<feature type="transmembrane region" description="Helical" evidence="8">
    <location>
        <begin position="73"/>
        <end position="96"/>
    </location>
</feature>
<feature type="transmembrane region" description="Helical" evidence="8">
    <location>
        <begin position="486"/>
        <end position="503"/>
    </location>
</feature>
<keyword evidence="7 8" id="KW-0012">Acyltransferase</keyword>
<name>A0A9P2WQG1_THEFU</name>
<feature type="transmembrane region" description="Helical" evidence="8">
    <location>
        <begin position="182"/>
        <end position="204"/>
    </location>
</feature>
<dbReference type="Pfam" id="PF20154">
    <property type="entry name" value="LNT_N"/>
    <property type="match status" value="1"/>
</dbReference>
<dbReference type="AlphaFoldDB" id="A0A9P2WQG1"/>
<evidence type="ECO:0000256" key="2">
    <source>
        <dbReference type="ARBA" id="ARBA00022475"/>
    </source>
</evidence>
<sequence length="527" mass="55639">MTLLLRALAAALSGLAQLAALEPYGLWPLAVLSPALLLAAVYGVDLRRAAWLGALSGASLMVPLVHWQKVFGIDVWLVIAAAETVYFIPMAMGIALVARLPGWPLWTAALWVVQEFVRARFPLGGFPWGKLAFSQPDSPFAGYAALGSSALVTFMVALTGAALVAAARALKGVYCQPGARQPLLALTGGLTAIVLLPLGGTLALHATALDEERTVTVALVQGNVPNVGEMNILGERMQVLRNHVDGVHELARLVREGEVPQPEMVILPENASDIDAYADPYAASLISEAAADIGAPLLFGITRYSPDGTEREIRSVVWHPHTGPGDHYTKRYLVPFGEYVPFRDVFATVISRLEQVSSDAVPGTEPGAVELNGTTVAVAICFDIAFDRPVREAVAEGGQIIVEPTNNANYNFTGQSDQQLAITRLRAVEHGRPAVIAATSGISAVVDARGQVLYRSPEAEPAVHVAEIPAMRGLTPATRLGALPELALTLAGLGAVVAALVRARRTAGSALRTGQLDQQKTEPSPTG</sequence>
<dbReference type="PANTHER" id="PTHR38686:SF1">
    <property type="entry name" value="APOLIPOPROTEIN N-ACYLTRANSFERASE"/>
    <property type="match status" value="1"/>
</dbReference>
<dbReference type="RefSeq" id="WP_011292188.1">
    <property type="nucleotide sequence ID" value="NZ_AOSG01000049.1"/>
</dbReference>
<accession>A0A9P2WQG1</accession>
<dbReference type="InterPro" id="IPR003010">
    <property type="entry name" value="C-N_Hydrolase"/>
</dbReference>
<evidence type="ECO:0000256" key="1">
    <source>
        <dbReference type="ARBA" id="ARBA00004651"/>
    </source>
</evidence>
<keyword evidence="4 8" id="KW-0812">Transmembrane</keyword>
<comment type="caution">
    <text evidence="10">The sequence shown here is derived from an EMBL/GenBank/DDBJ whole genome shotgun (WGS) entry which is preliminary data.</text>
</comment>
<comment type="catalytic activity">
    <reaction evidence="8">
        <text>N-terminal S-1,2-diacyl-sn-glyceryl-L-cysteinyl-[lipoprotein] + a glycerophospholipid = N-acyl-S-1,2-diacyl-sn-glyceryl-L-cysteinyl-[lipoprotein] + a 2-acyl-sn-glycero-3-phospholipid + H(+)</text>
        <dbReference type="Rhea" id="RHEA:48228"/>
        <dbReference type="Rhea" id="RHEA-COMP:14681"/>
        <dbReference type="Rhea" id="RHEA-COMP:14684"/>
        <dbReference type="ChEBI" id="CHEBI:15378"/>
        <dbReference type="ChEBI" id="CHEBI:136912"/>
        <dbReference type="ChEBI" id="CHEBI:140656"/>
        <dbReference type="ChEBI" id="CHEBI:140657"/>
        <dbReference type="ChEBI" id="CHEBI:140660"/>
        <dbReference type="EC" id="2.3.1.269"/>
    </reaction>
</comment>
<evidence type="ECO:0000259" key="9">
    <source>
        <dbReference type="PROSITE" id="PS50263"/>
    </source>
</evidence>
<keyword evidence="5 8" id="KW-1133">Transmembrane helix</keyword>
<dbReference type="InterPro" id="IPR004563">
    <property type="entry name" value="Apolipo_AcylTrfase"/>
</dbReference>
<evidence type="ECO:0000256" key="8">
    <source>
        <dbReference type="HAMAP-Rule" id="MF_01148"/>
    </source>
</evidence>
<dbReference type="InterPro" id="IPR036526">
    <property type="entry name" value="C-N_Hydrolase_sf"/>
</dbReference>
<dbReference type="PANTHER" id="PTHR38686">
    <property type="entry name" value="APOLIPOPROTEIN N-ACYLTRANSFERASE"/>
    <property type="match status" value="1"/>
</dbReference>
<dbReference type="GO" id="GO:0042158">
    <property type="term" value="P:lipoprotein biosynthetic process"/>
    <property type="evidence" value="ECO:0007669"/>
    <property type="project" value="UniProtKB-UniRule"/>
</dbReference>
<dbReference type="Pfam" id="PF00795">
    <property type="entry name" value="CN_hydrolase"/>
    <property type="match status" value="1"/>
</dbReference>
<reference evidence="10 11" key="1">
    <citation type="journal article" date="2013" name="Genome Announc.">
        <title>Draft Genome Sequence of the Lignocellulose Decomposer Thermobifida fusca Strain TM51.</title>
        <authorList>
            <person name="Toth A."/>
            <person name="Barna T."/>
            <person name="Nagy I."/>
            <person name="Horvath B."/>
            <person name="Nagy I."/>
            <person name="Tancsics A."/>
            <person name="Kriszt B."/>
            <person name="Baka E."/>
            <person name="Fekete C."/>
            <person name="Kukolya J."/>
        </authorList>
    </citation>
    <scope>NUCLEOTIDE SEQUENCE [LARGE SCALE GENOMIC DNA]</scope>
    <source>
        <strain evidence="10 11">TM51</strain>
    </source>
</reference>
<dbReference type="SUPFAM" id="SSF56317">
    <property type="entry name" value="Carbon-nitrogen hydrolase"/>
    <property type="match status" value="1"/>
</dbReference>
<dbReference type="HAMAP" id="MF_01148">
    <property type="entry name" value="Lnt"/>
    <property type="match status" value="1"/>
</dbReference>
<feature type="domain" description="CN hydrolase" evidence="9">
    <location>
        <begin position="215"/>
        <end position="470"/>
    </location>
</feature>
<dbReference type="CDD" id="cd07571">
    <property type="entry name" value="ALP_N-acyl_transferase"/>
    <property type="match status" value="1"/>
</dbReference>
<evidence type="ECO:0000256" key="3">
    <source>
        <dbReference type="ARBA" id="ARBA00022679"/>
    </source>
</evidence>
<comment type="pathway">
    <text evidence="8">Protein modification; lipoprotein biosynthesis (N-acyl transfer).</text>
</comment>
<evidence type="ECO:0000256" key="6">
    <source>
        <dbReference type="ARBA" id="ARBA00023136"/>
    </source>
</evidence>
<dbReference type="GO" id="GO:0005886">
    <property type="term" value="C:plasma membrane"/>
    <property type="evidence" value="ECO:0007669"/>
    <property type="project" value="UniProtKB-SubCell"/>
</dbReference>
<comment type="caution">
    <text evidence="8">Lacks conserved residue(s) required for the propagation of feature annotation.</text>
</comment>
<dbReference type="PROSITE" id="PS50263">
    <property type="entry name" value="CN_HYDROLASE"/>
    <property type="match status" value="1"/>
</dbReference>